<accession>A0ABM3GS91</accession>
<dbReference type="InterPro" id="IPR009057">
    <property type="entry name" value="Homeodomain-like_sf"/>
</dbReference>
<protein>
    <submittedName>
        <fullName evidence="7">TSL-kinase interacting protein 1 isoform X1</fullName>
    </submittedName>
</protein>
<evidence type="ECO:0000259" key="4">
    <source>
        <dbReference type="PROSITE" id="PS50090"/>
    </source>
</evidence>
<dbReference type="PANTHER" id="PTHR21677">
    <property type="entry name" value="CRAMPED PROTEIN"/>
    <property type="match status" value="1"/>
</dbReference>
<dbReference type="SMART" id="SM00717">
    <property type="entry name" value="SANT"/>
    <property type="match status" value="1"/>
</dbReference>
<dbReference type="InterPro" id="IPR017884">
    <property type="entry name" value="SANT_dom"/>
</dbReference>
<keyword evidence="1" id="KW-0238">DNA-binding</keyword>
<sequence length="786" mass="86438">MQSEAQIPFDSETNLHPESHAITQDGGAGLTASTMDPVLTQQPVIVPTGCAAKRPTRQWAAWTRQEEESFFAALRQVGKNFEKITCRVQSKNKDQVRHYYYRLVRRMNKLLGPGFCLDAKNSKDTNAAMLRWWSLLEKYSCKASKLHLKPRRFKIFVEALEHQLLKDRKKNVRKRSQGENCSSPSTISSHGRSSGHDNRSVRLVLVDSQNIQKVGSGKPPLKRPLNVGVHRGNGKVESTTMKPARQRRKPGGALSSAAYKKWEKAAIAGVSLVADAAEHLERTAVCKEVENDQCIPKQKGSDHIGEDLPPLPCFSKNQFVESSLQASMKLKLQLFPIDDATRRSLEKDNHNPFLELTLSNRKKISSVMEHLNRKWGSSSVACGELMLCPYGVERDKLVGCQRWTLDTAMSAADVYTVLENPSVFRLRYGWFSKDELTSITVQERQAPCLPRESVMACDSTVDSEQIPPSANHQSEKVGHTYKDQLLSVSDTTGLACPSIVSEERSGYVAGGSKSDLMKPSATGADGMCYANETGGGIMRQLNDGDELRSGNNISVSACEWADSLTNISIGDLLEASYDLHVNSDDEGVAAKSPQCIPQISFSCDSFDAAIAAHISRYQNKIGSESTLLSHETSIWDAEETCDAFSFQKNAAVRKAVSSMSATHSEASAQIRTCPVGLDGSVEECQQAERAPNDVDLADPMDDCQPQDQDIVENTAKDGFGLTDIYWPDSLGPLDLDVPSSKYHAEDLILSDSLSSLNRLMASSLDAFQNCSFFGMDKKESGSTVEA</sequence>
<dbReference type="Pfam" id="PF00249">
    <property type="entry name" value="Myb_DNA-binding"/>
    <property type="match status" value="1"/>
</dbReference>
<evidence type="ECO:0000313" key="7">
    <source>
        <dbReference type="RefSeq" id="XP_048127220.1"/>
    </source>
</evidence>
<dbReference type="RefSeq" id="XP_048127220.1">
    <property type="nucleotide sequence ID" value="XM_048271263.1"/>
</dbReference>
<dbReference type="InterPro" id="IPR001005">
    <property type="entry name" value="SANT/Myb"/>
</dbReference>
<evidence type="ECO:0000256" key="2">
    <source>
        <dbReference type="ARBA" id="ARBA00023242"/>
    </source>
</evidence>
<dbReference type="PROSITE" id="PS51293">
    <property type="entry name" value="SANT"/>
    <property type="match status" value="1"/>
</dbReference>
<dbReference type="PROSITE" id="PS50090">
    <property type="entry name" value="MYB_LIKE"/>
    <property type="match status" value="1"/>
</dbReference>
<proteinExistence type="predicted"/>
<keyword evidence="2" id="KW-0539">Nucleus</keyword>
<evidence type="ECO:0000256" key="3">
    <source>
        <dbReference type="SAM" id="MobiDB-lite"/>
    </source>
</evidence>
<name>A0ABM3GS91_9MYRT</name>
<dbReference type="SUPFAM" id="SSF46689">
    <property type="entry name" value="Homeodomain-like"/>
    <property type="match status" value="1"/>
</dbReference>
<feature type="compositionally biased region" description="Polar residues" evidence="3">
    <location>
        <begin position="178"/>
        <end position="192"/>
    </location>
</feature>
<dbReference type="InterPro" id="IPR055315">
    <property type="entry name" value="Cramped-like"/>
</dbReference>
<feature type="region of interest" description="Disordered" evidence="3">
    <location>
        <begin position="168"/>
        <end position="197"/>
    </location>
</feature>
<feature type="region of interest" description="Disordered" evidence="3">
    <location>
        <begin position="1"/>
        <end position="34"/>
    </location>
</feature>
<keyword evidence="6" id="KW-1185">Reference proteome</keyword>
<evidence type="ECO:0000313" key="6">
    <source>
        <dbReference type="Proteomes" id="UP000827889"/>
    </source>
</evidence>
<dbReference type="Proteomes" id="UP000827889">
    <property type="component" value="Chromosome 10"/>
</dbReference>
<organism evidence="6 7">
    <name type="scientific">Rhodamnia argentea</name>
    <dbReference type="NCBI Taxonomy" id="178133"/>
    <lineage>
        <taxon>Eukaryota</taxon>
        <taxon>Viridiplantae</taxon>
        <taxon>Streptophyta</taxon>
        <taxon>Embryophyta</taxon>
        <taxon>Tracheophyta</taxon>
        <taxon>Spermatophyta</taxon>
        <taxon>Magnoliopsida</taxon>
        <taxon>eudicotyledons</taxon>
        <taxon>Gunneridae</taxon>
        <taxon>Pentapetalae</taxon>
        <taxon>rosids</taxon>
        <taxon>malvids</taxon>
        <taxon>Myrtales</taxon>
        <taxon>Myrtaceae</taxon>
        <taxon>Myrtoideae</taxon>
        <taxon>Myrteae</taxon>
        <taxon>Australasian group</taxon>
        <taxon>Rhodamnia</taxon>
    </lineage>
</organism>
<gene>
    <name evidence="7" type="primary">LOC115735091</name>
</gene>
<feature type="domain" description="Myb-like" evidence="4">
    <location>
        <begin position="54"/>
        <end position="104"/>
    </location>
</feature>
<dbReference type="PANTHER" id="PTHR21677:SF1">
    <property type="entry name" value="PROTEIN CRAMPED-LIKE"/>
    <property type="match status" value="1"/>
</dbReference>
<feature type="region of interest" description="Disordered" evidence="3">
    <location>
        <begin position="213"/>
        <end position="255"/>
    </location>
</feature>
<evidence type="ECO:0000256" key="1">
    <source>
        <dbReference type="ARBA" id="ARBA00023125"/>
    </source>
</evidence>
<dbReference type="Gene3D" id="1.10.10.60">
    <property type="entry name" value="Homeodomain-like"/>
    <property type="match status" value="1"/>
</dbReference>
<dbReference type="CDD" id="cd00167">
    <property type="entry name" value="SANT"/>
    <property type="match status" value="1"/>
</dbReference>
<dbReference type="GeneID" id="115735091"/>
<feature type="domain" description="SANT" evidence="5">
    <location>
        <begin position="62"/>
        <end position="108"/>
    </location>
</feature>
<evidence type="ECO:0000259" key="5">
    <source>
        <dbReference type="PROSITE" id="PS51293"/>
    </source>
</evidence>
<feature type="compositionally biased region" description="Polar residues" evidence="3">
    <location>
        <begin position="1"/>
        <end position="12"/>
    </location>
</feature>
<reference evidence="7" key="1">
    <citation type="submission" date="2025-08" db="UniProtKB">
        <authorList>
            <consortium name="RefSeq"/>
        </authorList>
    </citation>
    <scope>IDENTIFICATION</scope>
    <source>
        <tissue evidence="7">Leaf</tissue>
    </source>
</reference>